<organism evidence="2 3">
    <name type="scientific">Chrysophaeum taylorii</name>
    <dbReference type="NCBI Taxonomy" id="2483200"/>
    <lineage>
        <taxon>Eukaryota</taxon>
        <taxon>Sar</taxon>
        <taxon>Stramenopiles</taxon>
        <taxon>Ochrophyta</taxon>
        <taxon>Pelagophyceae</taxon>
        <taxon>Pelagomonadales</taxon>
        <taxon>Pelagomonadaceae</taxon>
        <taxon>Chrysophaeum</taxon>
    </lineage>
</organism>
<accession>A0AAD7XJ42</accession>
<evidence type="ECO:0000259" key="1">
    <source>
        <dbReference type="PROSITE" id="PS50004"/>
    </source>
</evidence>
<gene>
    <name evidence="2" type="ORF">CTAYLR_001982</name>
</gene>
<protein>
    <recommendedName>
        <fullName evidence="1">C2 domain-containing protein</fullName>
    </recommendedName>
</protein>
<dbReference type="PROSITE" id="PS50004">
    <property type="entry name" value="C2"/>
    <property type="match status" value="1"/>
</dbReference>
<dbReference type="Gene3D" id="2.60.40.150">
    <property type="entry name" value="C2 domain"/>
    <property type="match status" value="1"/>
</dbReference>
<name>A0AAD7XJ42_9STRA</name>
<dbReference type="SUPFAM" id="SSF49562">
    <property type="entry name" value="C2 domain (Calcium/lipid-binding domain, CaLB)"/>
    <property type="match status" value="1"/>
</dbReference>
<keyword evidence="3" id="KW-1185">Reference proteome</keyword>
<comment type="caution">
    <text evidence="2">The sequence shown here is derived from an EMBL/GenBank/DDBJ whole genome shotgun (WGS) entry which is preliminary data.</text>
</comment>
<evidence type="ECO:0000313" key="2">
    <source>
        <dbReference type="EMBL" id="KAJ8600241.1"/>
    </source>
</evidence>
<proteinExistence type="predicted"/>
<dbReference type="AlphaFoldDB" id="A0AAD7XJ42"/>
<dbReference type="Proteomes" id="UP001230188">
    <property type="component" value="Unassembled WGS sequence"/>
</dbReference>
<dbReference type="InterPro" id="IPR035892">
    <property type="entry name" value="C2_domain_sf"/>
</dbReference>
<evidence type="ECO:0000313" key="3">
    <source>
        <dbReference type="Proteomes" id="UP001230188"/>
    </source>
</evidence>
<dbReference type="EMBL" id="JAQMWT010000526">
    <property type="protein sequence ID" value="KAJ8600241.1"/>
    <property type="molecule type" value="Genomic_DNA"/>
</dbReference>
<feature type="domain" description="C2" evidence="1">
    <location>
        <begin position="305"/>
        <end position="458"/>
    </location>
</feature>
<reference evidence="2" key="1">
    <citation type="submission" date="2023-01" db="EMBL/GenBank/DDBJ databases">
        <title>Metagenome sequencing of chrysophaentin producing Chrysophaeum taylorii.</title>
        <authorList>
            <person name="Davison J."/>
            <person name="Bewley C."/>
        </authorList>
    </citation>
    <scope>NUCLEOTIDE SEQUENCE</scope>
    <source>
        <strain evidence="2">NIES-1699</strain>
    </source>
</reference>
<dbReference type="Pfam" id="PF00168">
    <property type="entry name" value="C2"/>
    <property type="match status" value="1"/>
</dbReference>
<dbReference type="InterPro" id="IPR000008">
    <property type="entry name" value="C2_dom"/>
</dbReference>
<sequence length="903" mass="99576">MVTWSIGSPSAPTAGGTIFGRVLEVRDAHSKGIFGRGSRMVTVGAKLIVPPSTSGGRVTKTSARPKNLTKQGADWTSVVAGEGKDANLIRVESHFMSAAQRKGAVVKFVVFERLKTDLNDTHTLGHALVKVTDIVAHSEEKAKEMRLGIEKKGKPNGELRVAAWSPKPLEPVVPPFVLDFWRPIMVLSLLVSYGVARRLSRMLARGVVVLGAAWFALEVPMLLGAALTAILAVAVPGLNLSVSAVRFVFSFAKKDDRRILQLNLEVEDFALANDPDGKYFHQNFVSASFIDLRVGVDPAFLARRLLAAFQRRVKYDPPPCHKKMAAEDTHCVVSARASDLAAKDHSKLLGDSSDPYAFLLAATPEEAAKATSTHNANFDADTLVQVFKTEYVERNLNPSWNPLTLDLAILRSKFEGGRVAVVAVYDFDIATSDDLIGVAIIPNLLDIVDAQGETTATITKRGKPGGEVSLAFHKTHLDTPAPDVAIAWRPFPSVHDELRNTYRYYEPTRLATVSLELSVDDPCVSFDISAVNDEFNVNNYVRKLAQGKIRQCLGRREPAPNTLTIIVRKVEWHKGAVTDEAISRASAARKKTAVSAVRKLSRTLAPWRRSPRHTTAAKRAPRQVTVTAHLRRQTVHFGSSQVTDGVATGFHAAANINVVDPSAVVKITVKDNYGSLVGQWITTLKMLVLAPENVHGYDVVGTKKRGSFAMSGMMQLRDSDFLVAPEKEAYVDLELVWWYDKHGKTHDQIMHIPKKLTALEQLQQNSAETTLKLGNRRQLANMLRDFPVLFDVQSFELNRVRFHLKALFQGYTTDNSNRAIFLEKLDLRDKLKPRRGEAGCDLYTLVWYMVTATVRPVLSEVSLVDATNQIISGVFTGLFSSSHHKSPLAIDHALEEEDDEEDA</sequence>